<evidence type="ECO:0000313" key="2">
    <source>
        <dbReference type="Proteomes" id="UP000789920"/>
    </source>
</evidence>
<dbReference type="Proteomes" id="UP000789920">
    <property type="component" value="Unassembled WGS sequence"/>
</dbReference>
<sequence>AVAIIGGLLFIRSLQIAVDFRNYTLNALDYITLVIFSLMILVSGFGLTVVCSAESARLLKVFSWLFNLIVLLQYVYAVFITIEISSSAYSKYFWHTIIFSFIDAFIATYFAKVISDYASSTKDVQDDTPTPGRMEVSNVTNSH</sequence>
<accession>A0ACA9S6H5</accession>
<keyword evidence="2" id="KW-1185">Reference proteome</keyword>
<feature type="non-terminal residue" evidence="1">
    <location>
        <position position="143"/>
    </location>
</feature>
<feature type="non-terminal residue" evidence="1">
    <location>
        <position position="1"/>
    </location>
</feature>
<gene>
    <name evidence="1" type="ORF">RPERSI_LOCUS27009</name>
</gene>
<protein>
    <submittedName>
        <fullName evidence="1">20948_t:CDS:1</fullName>
    </submittedName>
</protein>
<evidence type="ECO:0000313" key="1">
    <source>
        <dbReference type="EMBL" id="CAG8827573.1"/>
    </source>
</evidence>
<reference evidence="1" key="1">
    <citation type="submission" date="2021-06" db="EMBL/GenBank/DDBJ databases">
        <authorList>
            <person name="Kallberg Y."/>
            <person name="Tangrot J."/>
            <person name="Rosling A."/>
        </authorList>
    </citation>
    <scope>NUCLEOTIDE SEQUENCE</scope>
    <source>
        <strain evidence="1">MA461A</strain>
    </source>
</reference>
<comment type="caution">
    <text evidence="1">The sequence shown here is derived from an EMBL/GenBank/DDBJ whole genome shotgun (WGS) entry which is preliminary data.</text>
</comment>
<organism evidence="1 2">
    <name type="scientific">Racocetra persica</name>
    <dbReference type="NCBI Taxonomy" id="160502"/>
    <lineage>
        <taxon>Eukaryota</taxon>
        <taxon>Fungi</taxon>
        <taxon>Fungi incertae sedis</taxon>
        <taxon>Mucoromycota</taxon>
        <taxon>Glomeromycotina</taxon>
        <taxon>Glomeromycetes</taxon>
        <taxon>Diversisporales</taxon>
        <taxon>Gigasporaceae</taxon>
        <taxon>Racocetra</taxon>
    </lineage>
</organism>
<dbReference type="EMBL" id="CAJVQC010094049">
    <property type="protein sequence ID" value="CAG8827573.1"/>
    <property type="molecule type" value="Genomic_DNA"/>
</dbReference>
<proteinExistence type="predicted"/>
<name>A0ACA9S6H5_9GLOM</name>